<protein>
    <submittedName>
        <fullName evidence="1">Uncharacterized protein</fullName>
    </submittedName>
</protein>
<gene>
    <name evidence="1" type="ORF">SK128_009500</name>
</gene>
<dbReference type="EMBL" id="JAXCGZ010005509">
    <property type="protein sequence ID" value="KAK7081306.1"/>
    <property type="molecule type" value="Genomic_DNA"/>
</dbReference>
<feature type="non-terminal residue" evidence="1">
    <location>
        <position position="179"/>
    </location>
</feature>
<name>A0AAN9A5D5_HALRR</name>
<comment type="caution">
    <text evidence="1">The sequence shown here is derived from an EMBL/GenBank/DDBJ whole genome shotgun (WGS) entry which is preliminary data.</text>
</comment>
<dbReference type="AlphaFoldDB" id="A0AAN9A5D5"/>
<organism evidence="1 2">
    <name type="scientific">Halocaridina rubra</name>
    <name type="common">Hawaiian red shrimp</name>
    <dbReference type="NCBI Taxonomy" id="373956"/>
    <lineage>
        <taxon>Eukaryota</taxon>
        <taxon>Metazoa</taxon>
        <taxon>Ecdysozoa</taxon>
        <taxon>Arthropoda</taxon>
        <taxon>Crustacea</taxon>
        <taxon>Multicrustacea</taxon>
        <taxon>Malacostraca</taxon>
        <taxon>Eumalacostraca</taxon>
        <taxon>Eucarida</taxon>
        <taxon>Decapoda</taxon>
        <taxon>Pleocyemata</taxon>
        <taxon>Caridea</taxon>
        <taxon>Atyoidea</taxon>
        <taxon>Atyidae</taxon>
        <taxon>Halocaridina</taxon>
    </lineage>
</organism>
<proteinExistence type="predicted"/>
<evidence type="ECO:0000313" key="1">
    <source>
        <dbReference type="EMBL" id="KAK7081306.1"/>
    </source>
</evidence>
<accession>A0AAN9A5D5</accession>
<keyword evidence="2" id="KW-1185">Reference proteome</keyword>
<dbReference type="Proteomes" id="UP001381693">
    <property type="component" value="Unassembled WGS sequence"/>
</dbReference>
<sequence>MDVDDDVFILSETSGYAKAPSRKRSLQGTKSDDLEILEEVVHEVTPGRRTNHVRSCKLAYREQKLKLIREKEIKIEKLETSPHVHRVARKTEMVNRFEYANVIHQDVKSEDNKKHLFHCESSPHAGENYANSWDRNRSVAENDLLEIDKYLSEKILATPGIKKTSFTAMKPTVVLQDIV</sequence>
<evidence type="ECO:0000313" key="2">
    <source>
        <dbReference type="Proteomes" id="UP001381693"/>
    </source>
</evidence>
<reference evidence="1 2" key="1">
    <citation type="submission" date="2023-11" db="EMBL/GenBank/DDBJ databases">
        <title>Halocaridina rubra genome assembly.</title>
        <authorList>
            <person name="Smith C."/>
        </authorList>
    </citation>
    <scope>NUCLEOTIDE SEQUENCE [LARGE SCALE GENOMIC DNA]</scope>
    <source>
        <strain evidence="1">EP-1</strain>
        <tissue evidence="1">Whole</tissue>
    </source>
</reference>